<proteinExistence type="predicted"/>
<protein>
    <submittedName>
        <fullName evidence="1">Uncharacterized protein</fullName>
    </submittedName>
</protein>
<organism evidence="1 2">
    <name type="scientific">Prorocentrum cordatum</name>
    <dbReference type="NCBI Taxonomy" id="2364126"/>
    <lineage>
        <taxon>Eukaryota</taxon>
        <taxon>Sar</taxon>
        <taxon>Alveolata</taxon>
        <taxon>Dinophyceae</taxon>
        <taxon>Prorocentrales</taxon>
        <taxon>Prorocentraceae</taxon>
        <taxon>Prorocentrum</taxon>
    </lineage>
</organism>
<dbReference type="EMBL" id="CAUYUJ010017170">
    <property type="protein sequence ID" value="CAK0872473.1"/>
    <property type="molecule type" value="Genomic_DNA"/>
</dbReference>
<name>A0ABN9VJD5_9DINO</name>
<accession>A0ABN9VJD5</accession>
<sequence>DKGEQLSGVNDRGLRRFLLLMAKRLLKCAQGVRELGGCLFDAFLCPSDGREALEMSEQIRNGAEALQRDGRARARASAGLVEAPRVKGLAVGASDAMVVEGLWEWLGSLCAEEKIEPICLCRLDKTHDKEQGRVAFLVRRGRRRLAVIQSCAQVDVARKRGEAPASLMGLESQGYLCQLLE</sequence>
<evidence type="ECO:0000313" key="2">
    <source>
        <dbReference type="Proteomes" id="UP001189429"/>
    </source>
</evidence>
<evidence type="ECO:0000313" key="1">
    <source>
        <dbReference type="EMBL" id="CAK0872473.1"/>
    </source>
</evidence>
<reference evidence="1" key="1">
    <citation type="submission" date="2023-10" db="EMBL/GenBank/DDBJ databases">
        <authorList>
            <person name="Chen Y."/>
            <person name="Shah S."/>
            <person name="Dougan E. K."/>
            <person name="Thang M."/>
            <person name="Chan C."/>
        </authorList>
    </citation>
    <scope>NUCLEOTIDE SEQUENCE [LARGE SCALE GENOMIC DNA]</scope>
</reference>
<dbReference type="Proteomes" id="UP001189429">
    <property type="component" value="Unassembled WGS sequence"/>
</dbReference>
<feature type="non-terminal residue" evidence="1">
    <location>
        <position position="1"/>
    </location>
</feature>
<comment type="caution">
    <text evidence="1">The sequence shown here is derived from an EMBL/GenBank/DDBJ whole genome shotgun (WGS) entry which is preliminary data.</text>
</comment>
<gene>
    <name evidence="1" type="ORF">PCOR1329_LOCUS57922</name>
</gene>
<keyword evidence="2" id="KW-1185">Reference proteome</keyword>